<evidence type="ECO:0000313" key="3">
    <source>
        <dbReference type="EMBL" id="MBU2787814.1"/>
    </source>
</evidence>
<dbReference type="RefSeq" id="WP_226826840.1">
    <property type="nucleotide sequence ID" value="NZ_JAAXYO010000084.1"/>
</dbReference>
<organism evidence="3 4">
    <name type="scientific">Igneacidithiobacillus copahuensis</name>
    <dbReference type="NCBI Taxonomy" id="2724909"/>
    <lineage>
        <taxon>Bacteria</taxon>
        <taxon>Pseudomonadati</taxon>
        <taxon>Pseudomonadota</taxon>
        <taxon>Acidithiobacillia</taxon>
        <taxon>Acidithiobacillales</taxon>
        <taxon>Acidithiobacillaceae</taxon>
        <taxon>Igneacidithiobacillus</taxon>
    </lineage>
</organism>
<dbReference type="PANTHER" id="PTHR43084">
    <property type="entry name" value="PERSULFIDE DIOXYGENASE ETHE1"/>
    <property type="match status" value="1"/>
</dbReference>
<accession>A0AAE2YP65</accession>
<comment type="caution">
    <text evidence="3">The sequence shown here is derived from an EMBL/GenBank/DDBJ whole genome shotgun (WGS) entry which is preliminary data.</text>
</comment>
<dbReference type="InterPro" id="IPR044528">
    <property type="entry name" value="POD-like_MBL-fold"/>
</dbReference>
<protein>
    <submittedName>
        <fullName evidence="3">MBL fold metallo-hydrolase</fullName>
    </submittedName>
</protein>
<dbReference type="EMBL" id="JAAXYO010000084">
    <property type="protein sequence ID" value="MBU2787814.1"/>
    <property type="molecule type" value="Genomic_DNA"/>
</dbReference>
<dbReference type="InterPro" id="IPR001279">
    <property type="entry name" value="Metallo-B-lactamas"/>
</dbReference>
<keyword evidence="1" id="KW-0479">Metal-binding</keyword>
<evidence type="ECO:0000259" key="2">
    <source>
        <dbReference type="SMART" id="SM00849"/>
    </source>
</evidence>
<sequence length="287" mass="31868">MTEVAIKTFFDPTTWTFTHVVHDPATRKAAVIDPVWDYDPKSGRTAERSLQSVIDYVTSQDLQPEWVLETHVHADHLSAGNLLRKRYGCKIGIGATIRQVQETFKKIFHPEEGFQTDGSQFDQTFADGDTFSIGNLQVSVLHVPGHTPADSAYVIGKHVFVGDTIFAPDVGTARCDFPNGNAHTLYRSIQRLLSMPEDTVLHLCHDYPPEGREARAEWTVAEERAGNIHVHNGVSEEEFVKMRTERDATLGMPVLILPSVQVNMRAGALPPAEANGVSYLKIPVNLL</sequence>
<dbReference type="GO" id="GO:0070813">
    <property type="term" value="P:hydrogen sulfide metabolic process"/>
    <property type="evidence" value="ECO:0007669"/>
    <property type="project" value="TreeGrafter"/>
</dbReference>
<proteinExistence type="predicted"/>
<dbReference type="InterPro" id="IPR051682">
    <property type="entry name" value="Mito_Persulfide_Diox"/>
</dbReference>
<dbReference type="Pfam" id="PF00753">
    <property type="entry name" value="Lactamase_B"/>
    <property type="match status" value="1"/>
</dbReference>
<dbReference type="Proteomes" id="UP001197378">
    <property type="component" value="Unassembled WGS sequence"/>
</dbReference>
<dbReference type="GO" id="GO:0050313">
    <property type="term" value="F:sulfur dioxygenase activity"/>
    <property type="evidence" value="ECO:0007669"/>
    <property type="project" value="InterPro"/>
</dbReference>
<dbReference type="AlphaFoldDB" id="A0AAE2YP65"/>
<dbReference type="Gene3D" id="3.60.15.10">
    <property type="entry name" value="Ribonuclease Z/Hydroxyacylglutathione hydrolase-like"/>
    <property type="match status" value="1"/>
</dbReference>
<feature type="domain" description="Metallo-beta-lactamase" evidence="2">
    <location>
        <begin position="15"/>
        <end position="205"/>
    </location>
</feature>
<name>A0AAE2YP65_9PROT</name>
<dbReference type="PANTHER" id="PTHR43084:SF1">
    <property type="entry name" value="PERSULFIDE DIOXYGENASE ETHE1, MITOCHONDRIAL"/>
    <property type="match status" value="1"/>
</dbReference>
<dbReference type="SMART" id="SM00849">
    <property type="entry name" value="Lactamase_B"/>
    <property type="match status" value="1"/>
</dbReference>
<dbReference type="GO" id="GO:0006749">
    <property type="term" value="P:glutathione metabolic process"/>
    <property type="evidence" value="ECO:0007669"/>
    <property type="project" value="InterPro"/>
</dbReference>
<dbReference type="GO" id="GO:0046872">
    <property type="term" value="F:metal ion binding"/>
    <property type="evidence" value="ECO:0007669"/>
    <property type="project" value="UniProtKB-KW"/>
</dbReference>
<keyword evidence="4" id="KW-1185">Reference proteome</keyword>
<dbReference type="SUPFAM" id="SSF56281">
    <property type="entry name" value="Metallo-hydrolase/oxidoreductase"/>
    <property type="match status" value="1"/>
</dbReference>
<evidence type="ECO:0000313" key="4">
    <source>
        <dbReference type="Proteomes" id="UP001197378"/>
    </source>
</evidence>
<dbReference type="CDD" id="cd07724">
    <property type="entry name" value="POD-like_MBL-fold"/>
    <property type="match status" value="1"/>
</dbReference>
<dbReference type="InterPro" id="IPR036866">
    <property type="entry name" value="RibonucZ/Hydroxyglut_hydro"/>
</dbReference>
<reference evidence="3" key="1">
    <citation type="journal article" date="2021" name="ISME J.">
        <title>Genomic evolution of the class Acidithiobacillia: deep-branching Proteobacteria living in extreme acidic conditions.</title>
        <authorList>
            <person name="Moya-Beltran A."/>
            <person name="Beard S."/>
            <person name="Rojas-Villalobos C."/>
            <person name="Issotta F."/>
            <person name="Gallardo Y."/>
            <person name="Ulloa R."/>
            <person name="Giaveno A."/>
            <person name="Degli Esposti M."/>
            <person name="Johnson D.B."/>
            <person name="Quatrini R."/>
        </authorList>
    </citation>
    <scope>NUCLEOTIDE SEQUENCE</scope>
    <source>
        <strain evidence="3">VAN18-1</strain>
    </source>
</reference>
<evidence type="ECO:0000256" key="1">
    <source>
        <dbReference type="ARBA" id="ARBA00022723"/>
    </source>
</evidence>
<gene>
    <name evidence="3" type="ORF">HFQ13_06295</name>
</gene>